<dbReference type="Proteomes" id="UP001500665">
    <property type="component" value="Unassembled WGS sequence"/>
</dbReference>
<keyword evidence="3" id="KW-0418">Kinase</keyword>
<evidence type="ECO:0000259" key="6">
    <source>
        <dbReference type="PROSITE" id="PS50011"/>
    </source>
</evidence>
<organism evidence="7 8">
    <name type="scientific">Actinocorallia libanotica</name>
    <dbReference type="NCBI Taxonomy" id="46162"/>
    <lineage>
        <taxon>Bacteria</taxon>
        <taxon>Bacillati</taxon>
        <taxon>Actinomycetota</taxon>
        <taxon>Actinomycetes</taxon>
        <taxon>Streptosporangiales</taxon>
        <taxon>Thermomonosporaceae</taxon>
        <taxon>Actinocorallia</taxon>
    </lineage>
</organism>
<dbReference type="PROSITE" id="PS50011">
    <property type="entry name" value="PROTEIN_KINASE_DOM"/>
    <property type="match status" value="1"/>
</dbReference>
<dbReference type="PANTHER" id="PTHR43289:SF34">
    <property type="entry name" value="SERINE_THREONINE-PROTEIN KINASE YBDM-RELATED"/>
    <property type="match status" value="1"/>
</dbReference>
<protein>
    <recommendedName>
        <fullName evidence="6">Protein kinase domain-containing protein</fullName>
    </recommendedName>
</protein>
<dbReference type="Gene3D" id="1.10.510.10">
    <property type="entry name" value="Transferase(Phosphotransferase) domain 1"/>
    <property type="match status" value="1"/>
</dbReference>
<reference evidence="8" key="1">
    <citation type="journal article" date="2019" name="Int. J. Syst. Evol. Microbiol.">
        <title>The Global Catalogue of Microorganisms (GCM) 10K type strain sequencing project: providing services to taxonomists for standard genome sequencing and annotation.</title>
        <authorList>
            <consortium name="The Broad Institute Genomics Platform"/>
            <consortium name="The Broad Institute Genome Sequencing Center for Infectious Disease"/>
            <person name="Wu L."/>
            <person name="Ma J."/>
        </authorList>
    </citation>
    <scope>NUCLEOTIDE SEQUENCE [LARGE SCALE GENOMIC DNA]</scope>
    <source>
        <strain evidence="8">JCM 10696</strain>
    </source>
</reference>
<evidence type="ECO:0000256" key="5">
    <source>
        <dbReference type="SAM" id="MobiDB-lite"/>
    </source>
</evidence>
<dbReference type="EMBL" id="BAAAHH010000002">
    <property type="protein sequence ID" value="GAA0938671.1"/>
    <property type="molecule type" value="Genomic_DNA"/>
</dbReference>
<dbReference type="SUPFAM" id="SSF56112">
    <property type="entry name" value="Protein kinase-like (PK-like)"/>
    <property type="match status" value="1"/>
</dbReference>
<dbReference type="Pfam" id="PF00069">
    <property type="entry name" value="Pkinase"/>
    <property type="match status" value="1"/>
</dbReference>
<dbReference type="PROSITE" id="PS00108">
    <property type="entry name" value="PROTEIN_KINASE_ST"/>
    <property type="match status" value="1"/>
</dbReference>
<dbReference type="Gene3D" id="3.30.200.20">
    <property type="entry name" value="Phosphorylase Kinase, domain 1"/>
    <property type="match status" value="1"/>
</dbReference>
<dbReference type="PANTHER" id="PTHR43289">
    <property type="entry name" value="MITOGEN-ACTIVATED PROTEIN KINASE KINASE KINASE 20-RELATED"/>
    <property type="match status" value="1"/>
</dbReference>
<feature type="compositionally biased region" description="Pro residues" evidence="5">
    <location>
        <begin position="408"/>
        <end position="423"/>
    </location>
</feature>
<sequence length="491" mass="51205">MAELSPLLPADPARVGPYLLEGRIGIGGQGTVYLAGDESGRRVAVKLLHAHLITQETARARFLDEVELAKRVAPFCTAQVLDSGVLEGRPYIVSEFVDGPSLQASVRDTGVRGGAALERLALNTVTALAAIHRAGVVHRDFKPGNVILGPDGPVVIDFGIARALDLSQSLTGSQAVGTPAYMAPERLQEDAAGPPADLFAWGAAMAYAATGRNTFGGTSVSAVMYAILHGEPDLDGLDGRLEDVVRACLEKDPALRPTAVEVGERLRSLPAPAWLTGDGHAPADGHASPGDGRERSGGAGPASPDGRRRRIRIVGAALAVPVLAGAVHLAAPDLFTRQPARPPGETPGTVLQPSSPAPSEDREAVAMPAPAQTPRTSRTPKDRSGPPAPKATPKPSGTRPPATEKPSSPKPSPSPSRPAPPAEPKTLGTVTMKDMAEYCTAHGYPVYFYYNGSLTCQGNGTTKTDVTAVCRWRYPGEPNVRANGTTCVSYP</sequence>
<dbReference type="InterPro" id="IPR000719">
    <property type="entry name" value="Prot_kinase_dom"/>
</dbReference>
<evidence type="ECO:0000256" key="3">
    <source>
        <dbReference type="ARBA" id="ARBA00022777"/>
    </source>
</evidence>
<evidence type="ECO:0000256" key="4">
    <source>
        <dbReference type="ARBA" id="ARBA00022840"/>
    </source>
</evidence>
<evidence type="ECO:0000256" key="2">
    <source>
        <dbReference type="ARBA" id="ARBA00022741"/>
    </source>
</evidence>
<dbReference type="CDD" id="cd14014">
    <property type="entry name" value="STKc_PknB_like"/>
    <property type="match status" value="1"/>
</dbReference>
<evidence type="ECO:0000256" key="1">
    <source>
        <dbReference type="ARBA" id="ARBA00022679"/>
    </source>
</evidence>
<gene>
    <name evidence="7" type="ORF">GCM10009550_06530</name>
</gene>
<dbReference type="InterPro" id="IPR011009">
    <property type="entry name" value="Kinase-like_dom_sf"/>
</dbReference>
<feature type="region of interest" description="Disordered" evidence="5">
    <location>
        <begin position="273"/>
        <end position="308"/>
    </location>
</feature>
<proteinExistence type="predicted"/>
<keyword evidence="4" id="KW-0067">ATP-binding</keyword>
<accession>A0ABP4AMN0</accession>
<evidence type="ECO:0000313" key="7">
    <source>
        <dbReference type="EMBL" id="GAA0938671.1"/>
    </source>
</evidence>
<dbReference type="InterPro" id="IPR008271">
    <property type="entry name" value="Ser/Thr_kinase_AS"/>
</dbReference>
<keyword evidence="8" id="KW-1185">Reference proteome</keyword>
<dbReference type="RefSeq" id="WP_344236512.1">
    <property type="nucleotide sequence ID" value="NZ_BAAAHH010000002.1"/>
</dbReference>
<keyword evidence="2" id="KW-0547">Nucleotide-binding</keyword>
<comment type="caution">
    <text evidence="7">The sequence shown here is derived from an EMBL/GenBank/DDBJ whole genome shotgun (WGS) entry which is preliminary data.</text>
</comment>
<feature type="domain" description="Protein kinase" evidence="6">
    <location>
        <begin position="18"/>
        <end position="275"/>
    </location>
</feature>
<name>A0ABP4AMN0_9ACTN</name>
<evidence type="ECO:0000313" key="8">
    <source>
        <dbReference type="Proteomes" id="UP001500665"/>
    </source>
</evidence>
<feature type="region of interest" description="Disordered" evidence="5">
    <location>
        <begin position="336"/>
        <end position="427"/>
    </location>
</feature>
<keyword evidence="1" id="KW-0808">Transferase</keyword>